<name>A0A1D3TRT4_9FIRM</name>
<keyword evidence="4 6" id="KW-1133">Transmembrane helix</keyword>
<evidence type="ECO:0000313" key="7">
    <source>
        <dbReference type="EMBL" id="SCP96492.1"/>
    </source>
</evidence>
<keyword evidence="2" id="KW-1003">Cell membrane</keyword>
<keyword evidence="5 6" id="KW-0472">Membrane</keyword>
<dbReference type="GO" id="GO:0005886">
    <property type="term" value="C:plasma membrane"/>
    <property type="evidence" value="ECO:0007669"/>
    <property type="project" value="UniProtKB-SubCell"/>
</dbReference>
<accession>A0A1D3TRT4</accession>
<dbReference type="STRING" id="1619234.SAMN05421730_100525"/>
<feature type="transmembrane region" description="Helical" evidence="6">
    <location>
        <begin position="227"/>
        <end position="246"/>
    </location>
</feature>
<keyword evidence="8" id="KW-1185">Reference proteome</keyword>
<dbReference type="Pfam" id="PF02653">
    <property type="entry name" value="BPD_transp_2"/>
    <property type="match status" value="1"/>
</dbReference>
<sequence>MKAEIGKLEMNKKKIDLKSLTSSREMSLVVVLAVLCIFIQLRNSIFLTPSNIGDMLINASLMAILAIGMMCVLLIGGIDISIGSTVALSGMATALVMRDNPGIPAFLGFLIAILVGLAAGFIIGLVIAKGRVIPIIATLGFMNIYRGITYLIANNQWVAAYQIPENYKAFTLGKTFGINNMLIVTVICYLVFAYFIKYTRTGRKIYAVGSNSEAAAVSGINIANVKIMVYSLMGALCGLVGGLWVSKYASAQGDSAKGFEMDIIAACVIGGVSLTGGKGTVFGVILGSLTLGILNNALPLINVSSFWQDAIKGLIIIAAVILNTVTQRAMDKNNLKRREM</sequence>
<evidence type="ECO:0000256" key="3">
    <source>
        <dbReference type="ARBA" id="ARBA00022692"/>
    </source>
</evidence>
<feature type="transmembrane region" description="Helical" evidence="6">
    <location>
        <begin position="176"/>
        <end position="196"/>
    </location>
</feature>
<feature type="transmembrane region" description="Helical" evidence="6">
    <location>
        <begin position="135"/>
        <end position="153"/>
    </location>
</feature>
<protein>
    <submittedName>
        <fullName evidence="7">Rhamnose transport system permease protein</fullName>
    </submittedName>
</protein>
<dbReference type="RefSeq" id="WP_242875483.1">
    <property type="nucleotide sequence ID" value="NZ_FMKA01000005.1"/>
</dbReference>
<keyword evidence="3 6" id="KW-0812">Transmembrane</keyword>
<feature type="transmembrane region" description="Helical" evidence="6">
    <location>
        <begin position="26"/>
        <end position="47"/>
    </location>
</feature>
<dbReference type="PANTHER" id="PTHR32196:SF72">
    <property type="entry name" value="RIBOSE IMPORT PERMEASE PROTEIN RBSC"/>
    <property type="match status" value="1"/>
</dbReference>
<dbReference type="AlphaFoldDB" id="A0A1D3TRT4"/>
<dbReference type="PANTHER" id="PTHR32196">
    <property type="entry name" value="ABC TRANSPORTER PERMEASE PROTEIN YPHD-RELATED-RELATED"/>
    <property type="match status" value="1"/>
</dbReference>
<proteinExistence type="predicted"/>
<dbReference type="EMBL" id="FMKA01000005">
    <property type="protein sequence ID" value="SCP96492.1"/>
    <property type="molecule type" value="Genomic_DNA"/>
</dbReference>
<gene>
    <name evidence="7" type="ORF">SAMN05421730_100525</name>
</gene>
<feature type="transmembrane region" description="Helical" evidence="6">
    <location>
        <begin position="59"/>
        <end position="83"/>
    </location>
</feature>
<evidence type="ECO:0000256" key="5">
    <source>
        <dbReference type="ARBA" id="ARBA00023136"/>
    </source>
</evidence>
<dbReference type="Proteomes" id="UP000199315">
    <property type="component" value="Unassembled WGS sequence"/>
</dbReference>
<evidence type="ECO:0000256" key="1">
    <source>
        <dbReference type="ARBA" id="ARBA00004651"/>
    </source>
</evidence>
<dbReference type="CDD" id="cd06579">
    <property type="entry name" value="TM_PBP1_transp_AraH_like"/>
    <property type="match status" value="1"/>
</dbReference>
<evidence type="ECO:0000256" key="6">
    <source>
        <dbReference type="SAM" id="Phobius"/>
    </source>
</evidence>
<feature type="transmembrane region" description="Helical" evidence="6">
    <location>
        <begin position="103"/>
        <end position="128"/>
    </location>
</feature>
<comment type="subcellular location">
    <subcellularLocation>
        <location evidence="1">Cell membrane</location>
        <topology evidence="1">Multi-pass membrane protein</topology>
    </subcellularLocation>
</comment>
<reference evidence="7 8" key="1">
    <citation type="submission" date="2016-09" db="EMBL/GenBank/DDBJ databases">
        <authorList>
            <person name="Capua I."/>
            <person name="De Benedictis P."/>
            <person name="Joannis T."/>
            <person name="Lombin L.H."/>
            <person name="Cattoli G."/>
        </authorList>
    </citation>
    <scope>NUCLEOTIDE SEQUENCE [LARGE SCALE GENOMIC DNA]</scope>
    <source>
        <strain evidence="7 8">GluBS11</strain>
    </source>
</reference>
<evidence type="ECO:0000313" key="8">
    <source>
        <dbReference type="Proteomes" id="UP000199315"/>
    </source>
</evidence>
<dbReference type="InterPro" id="IPR001851">
    <property type="entry name" value="ABC_transp_permease"/>
</dbReference>
<evidence type="ECO:0000256" key="2">
    <source>
        <dbReference type="ARBA" id="ARBA00022475"/>
    </source>
</evidence>
<feature type="transmembrane region" description="Helical" evidence="6">
    <location>
        <begin position="310"/>
        <end position="330"/>
    </location>
</feature>
<dbReference type="GO" id="GO:0022857">
    <property type="term" value="F:transmembrane transporter activity"/>
    <property type="evidence" value="ECO:0007669"/>
    <property type="project" value="InterPro"/>
</dbReference>
<evidence type="ECO:0000256" key="4">
    <source>
        <dbReference type="ARBA" id="ARBA00022989"/>
    </source>
</evidence>
<organism evidence="7 8">
    <name type="scientific">Anaerobium acetethylicum</name>
    <dbReference type="NCBI Taxonomy" id="1619234"/>
    <lineage>
        <taxon>Bacteria</taxon>
        <taxon>Bacillati</taxon>
        <taxon>Bacillota</taxon>
        <taxon>Clostridia</taxon>
        <taxon>Lachnospirales</taxon>
        <taxon>Lachnospiraceae</taxon>
        <taxon>Anaerobium</taxon>
    </lineage>
</organism>